<keyword evidence="1" id="KW-1133">Transmembrane helix</keyword>
<reference evidence="4" key="1">
    <citation type="submission" date="2023-06" db="EMBL/GenBank/DDBJ databases">
        <title>Genomic of Parafulvivirga corallium.</title>
        <authorList>
            <person name="Wang G."/>
        </authorList>
    </citation>
    <scope>NUCLEOTIDE SEQUENCE</scope>
    <source>
        <strain evidence="4">BMA10</strain>
    </source>
</reference>
<feature type="domain" description="FecR protein" evidence="2">
    <location>
        <begin position="120"/>
        <end position="213"/>
    </location>
</feature>
<gene>
    <name evidence="4" type="ORF">QQ008_03400</name>
</gene>
<keyword evidence="1" id="KW-0812">Transmembrane</keyword>
<comment type="caution">
    <text evidence="4">The sequence shown here is derived from an EMBL/GenBank/DDBJ whole genome shotgun (WGS) entry which is preliminary data.</text>
</comment>
<dbReference type="Proteomes" id="UP001172082">
    <property type="component" value="Unassembled WGS sequence"/>
</dbReference>
<evidence type="ECO:0000259" key="3">
    <source>
        <dbReference type="Pfam" id="PF16344"/>
    </source>
</evidence>
<evidence type="ECO:0000313" key="4">
    <source>
        <dbReference type="EMBL" id="MDN5200383.1"/>
    </source>
</evidence>
<feature type="domain" description="Protein FecR C-terminal" evidence="3">
    <location>
        <begin position="259"/>
        <end position="326"/>
    </location>
</feature>
<evidence type="ECO:0000256" key="1">
    <source>
        <dbReference type="SAM" id="Phobius"/>
    </source>
</evidence>
<proteinExistence type="predicted"/>
<dbReference type="InterPro" id="IPR032508">
    <property type="entry name" value="FecR_C"/>
</dbReference>
<dbReference type="PANTHER" id="PTHR30273">
    <property type="entry name" value="PERIPLASMIC SIGNAL SENSOR AND SIGMA FACTOR ACTIVATOR FECR-RELATED"/>
    <property type="match status" value="1"/>
</dbReference>
<dbReference type="PANTHER" id="PTHR30273:SF2">
    <property type="entry name" value="PROTEIN FECR"/>
    <property type="match status" value="1"/>
</dbReference>
<protein>
    <submittedName>
        <fullName evidence="4">FecR domain-containing protein</fullName>
    </submittedName>
</protein>
<evidence type="ECO:0000259" key="2">
    <source>
        <dbReference type="Pfam" id="PF04773"/>
    </source>
</evidence>
<accession>A0ABT8KIX8</accession>
<feature type="transmembrane region" description="Helical" evidence="1">
    <location>
        <begin position="86"/>
        <end position="109"/>
    </location>
</feature>
<dbReference type="Gene3D" id="2.60.120.1440">
    <property type="match status" value="1"/>
</dbReference>
<dbReference type="Pfam" id="PF16344">
    <property type="entry name" value="FecR_C"/>
    <property type="match status" value="1"/>
</dbReference>
<dbReference type="EMBL" id="JAUJEA010000001">
    <property type="protein sequence ID" value="MDN5200383.1"/>
    <property type="molecule type" value="Genomic_DNA"/>
</dbReference>
<sequence length="327" mass="37690">MNVELLLKYIIKKTTNAENQQIEAWLNDSEKNRAYLNEIKTGFEKERAISGYEMADHEIEEGWQHVKVKVHERQALIKSNQKRPGYFWFTRIAAVLIIGLILGIAYRLIVLEGTSVVYKTHQTQASEKQAVTLMDGTKVWLNENSTIHFPEIFEQDRRLVKLEGEGYFEVQRDVERPFIVQLGDIEVAVLGTSFNINQNNPENVKVTVSSGKVAVYTENKNQYVELAKEEIGVYDKQGDELNEGKNTDLNFLSWKTGVLIFKRASMGQIVKDLERHYKLEITCAAEIRQKFTFNGTFDNQPIENVLEVLEAVLDVNIEHRQESIHIK</sequence>
<dbReference type="InterPro" id="IPR012373">
    <property type="entry name" value="Ferrdict_sens_TM"/>
</dbReference>
<dbReference type="PIRSF" id="PIRSF018266">
    <property type="entry name" value="FecR"/>
    <property type="match status" value="1"/>
</dbReference>
<dbReference type="InterPro" id="IPR006860">
    <property type="entry name" value="FecR"/>
</dbReference>
<name>A0ABT8KIX8_9BACT</name>
<dbReference type="Pfam" id="PF04773">
    <property type="entry name" value="FecR"/>
    <property type="match status" value="1"/>
</dbReference>
<keyword evidence="1" id="KW-0472">Membrane</keyword>
<evidence type="ECO:0000313" key="5">
    <source>
        <dbReference type="Proteomes" id="UP001172082"/>
    </source>
</evidence>
<keyword evidence="5" id="KW-1185">Reference proteome</keyword>
<organism evidence="4 5">
    <name type="scientific">Splendidivirga corallicola</name>
    <dbReference type="NCBI Taxonomy" id="3051826"/>
    <lineage>
        <taxon>Bacteria</taxon>
        <taxon>Pseudomonadati</taxon>
        <taxon>Bacteroidota</taxon>
        <taxon>Cytophagia</taxon>
        <taxon>Cytophagales</taxon>
        <taxon>Splendidivirgaceae</taxon>
        <taxon>Splendidivirga</taxon>
    </lineage>
</organism>
<dbReference type="Gene3D" id="3.55.50.30">
    <property type="match status" value="1"/>
</dbReference>
<dbReference type="RefSeq" id="WP_346750408.1">
    <property type="nucleotide sequence ID" value="NZ_JAUJEA010000001.1"/>
</dbReference>